<feature type="region of interest" description="Disordered" evidence="7">
    <location>
        <begin position="1127"/>
        <end position="1147"/>
    </location>
</feature>
<feature type="compositionally biased region" description="Basic and acidic residues" evidence="7">
    <location>
        <begin position="1597"/>
        <end position="1611"/>
    </location>
</feature>
<sequence length="2375" mass="266561">MSDDCETAITETGWGIWHYFIVTLCGLLSLAEANTSLTVPIVASLIACDLKINRDHAIMPIAISSLGMAVGAFLFGTISDIAGRKKLIPITMGTMFCALAFLSFAQVNFLINLSVFILGMGIAGNNIVLRIYLIECLPMKKRGTCLAVIDMFWIVGYLSVIGISWSMMPSIIRMLDKQFRPSSWRVFAIVCGMPSLVIACISGLLPPSPRYLLLRRRLRQALTVLQQMYAINNLKHTDTYPIRNLESCVRPDDEDETGSIQRYFTKIWERIHRMHKPPYKRVILCGILACFLHFPGFVWLALWNTHILQEMEEHYVVSGTCNVDVQNMVLDFLRNCDKVNDARFELLLLVSLGYVLGETLLIVGIDVVGRRPYLIFSGLAGGLASLMLIFRLHHAIRVTLSSIFLAAYAIARTTTCVLLLENYPTALRGTMMGVMKILPYFTLFALQLFMKTTCLLSIIVASASLIAIYSMAKDNARSAEESGAFEAEKKFDRSGPSRSRDQRGAARVKDKPEESRLPTPPPDPQCPPVALIRDHRSGVTSRGLEEEEEDLAVYLGELGATPFEGHSFDYDTTPNSATSAMGGDATPSTEEAFEHLDRLCTLTEQILELRTRSSEYFRRVRGLERAKVQRNANRRLEIALANGEELHHDFVDEDTGFAETLLDAMLSNSRDAASLTPRRNERSNVRSSALSRQRSRSLALTEQNLGSRLVEQIDEIDKSAERNAGRNGGPKVSKWTRVKAAFKWERACTNDLADIAELDTPATTSSTPTTRYLRIPDANIAGSWSTGSALSPCTSEVSSPSTPIGRVSSTSSSTDDVFDDSRKNFVNYPERQSPFVKDDKKKDDPDRYGRSLDRDTSVTESVDSIESPNEANRGKPLIRIISDTDTPSGSGKDPEVSPKRPTPTLTITIPSNEEEIRSLSSPESISPLPSSAQDSGGNSPQRPRMRQDTLSLKEFKRQYSTIEEAVTPAPKIQQQDSKWNKVRRAFLTNATFSVPPSPIRVVAAQSFMNDDTRRARSLSESVEDLGKTVAGINNNGNYYRETRRDYQALREKFGAEFHRKLIEWERLKGPQNIRNGLPLNEERLAPEFRKKLQDWKRAKKGRRSSAAIEQQRVSRRRLTDWQLWRSSSSKPEPRCYGKNQSSIGSRGSCASIGSAVSFGSDGKQHLCEDFIKRMEAWRRMSEASSRSGERPKSPMTNRVASGIDETEFLALEKLLLLFGQRTKKELRKSDARQLNDCFDGDSRFMAASRGVNCGNEVLIRTSVGSYRFEGISREFTRKLYDWEKYRGISPRSSTFRLLGPGYTPFAQDSNEVALTEPSKNHAYHWTLKRSKSDGSVFEGSLRDESFTLRRSASLQSLTSAGKLEDDNRIDVLPVPGNNSQRIKDLEDTAVEDSEPEAMIVDIEDVIEETASPLAGVQPHQTPVYSVAASETTSIAVPLGTVTSSHEPSPVFLVKTEDDEDCERWNTAKIGLQTCSSENSPSPEYFPVSEDRCARTSLDDDKSNWESSWCKESREDDDSTGWTEKARRSIPDSGDSVKSDRSIGWNRDIWDESGDEANRDSMILESPSTSICENKSDTRKEDFLESCRYNQDPPRTCKGMDETCKEKPKDLADESSNNEWTSDAKNFRDDEDDEKTEQGNIILSAEFCAYQLTKTVPSSVCPDSKETSSKLLNLNSGKSIFFFNSYDNKNTSECRNIDSESEASAHYESCDSPELQTDADRHYEILTFKTDMCGNTMDNRLYEPVDYHEIHNSSSDRSNCIKDISSSSRVPETKKSNLLETPRSLFIDSTIQTIPVTVSRNNETRSLEKILINEETLNKIIVPTACTESGTKYTERIRDHFGRANRQNDITVVNNYASKKMIRDHQVECVKKDGSSTRNIFVKTKRMIFSPFRRSEDRPSSRKQSDSSVDGRLPHSSKSKSKSRSASPKLSRQDALLRVSLSLPWPLRSTSKESEIPSEIGSRRSSGSKTEDAITTQEKNSPCEEINADNKRLNGESSNNDQPFIDEDQEEIHQSDIEFATMNACSIGNTSARISKQLEKSKIAMLERDLNAYRMRGKLKYNQIHDDGERDKVKCSQVQFKGKRDVERNRSQKREEGWQEEVKLGRKQDEAKQQNENHSRCDAVSSDLMHKLRILSDAAAKREGRMTTAESSVISSLESRSSRIRRAKENFLSRRGGPFCRSVMEPTDAASNPKDPWRRTSTTQTSIREISRSNEITVTASSLQESRYAKNHTETTMLTVENETVSLGEDKIDVRTDSLVKSASAGMINVDPDTFDRLVTVDRGCESLPRAIAKRRDSSSPLAKIVGKLKLSRLIRARNVDGGNMSTISTLCRQSLLIDMRNNPKNQSNEQGIEDPTDEDDTDDEHSDESCKTIHE</sequence>
<evidence type="ECO:0000256" key="5">
    <source>
        <dbReference type="ARBA" id="ARBA00022989"/>
    </source>
</evidence>
<dbReference type="Proteomes" id="UP000668214">
    <property type="component" value="Unassembled WGS sequence"/>
</dbReference>
<feature type="transmembrane region" description="Helical" evidence="8">
    <location>
        <begin position="111"/>
        <end position="133"/>
    </location>
</feature>
<dbReference type="PROSITE" id="PS00216">
    <property type="entry name" value="SUGAR_TRANSPORT_1"/>
    <property type="match status" value="1"/>
</dbReference>
<reference evidence="10" key="1">
    <citation type="submission" date="2020-02" db="EMBL/GenBank/DDBJ databases">
        <title>Relaxed selection underlies rapid genomic changes in the transitions from sociality to social parasitism in ants.</title>
        <authorList>
            <person name="Bi X."/>
        </authorList>
    </citation>
    <scope>NUCLEOTIDE SEQUENCE</scope>
    <source>
        <strain evidence="10">BGI-DK2014c</strain>
        <tissue evidence="10">Whole body</tissue>
    </source>
</reference>
<dbReference type="CDD" id="cd17316">
    <property type="entry name" value="MFS_SV2_like"/>
    <property type="match status" value="1"/>
</dbReference>
<proteinExistence type="inferred from homology"/>
<evidence type="ECO:0000256" key="3">
    <source>
        <dbReference type="ARBA" id="ARBA00022448"/>
    </source>
</evidence>
<accession>A0A836F6Z9</accession>
<feature type="compositionally biased region" description="Polar residues" evidence="7">
    <location>
        <begin position="1962"/>
        <end position="1979"/>
    </location>
</feature>
<evidence type="ECO:0000256" key="6">
    <source>
        <dbReference type="ARBA" id="ARBA00023136"/>
    </source>
</evidence>
<gene>
    <name evidence="10" type="primary">Sv2b_8</name>
    <name evidence="10" type="ORF">G6Z78_0001459</name>
</gene>
<feature type="compositionally biased region" description="Basic and acidic residues" evidence="7">
    <location>
        <begin position="483"/>
        <end position="516"/>
    </location>
</feature>
<keyword evidence="6 8" id="KW-0472">Membrane</keyword>
<feature type="compositionally biased region" description="Basic and acidic residues" evidence="7">
    <location>
        <begin position="1523"/>
        <end position="1540"/>
    </location>
</feature>
<evidence type="ECO:0000256" key="2">
    <source>
        <dbReference type="ARBA" id="ARBA00008335"/>
    </source>
</evidence>
<feature type="region of interest" description="Disordered" evidence="7">
    <location>
        <begin position="787"/>
        <end position="950"/>
    </location>
</feature>
<evidence type="ECO:0000313" key="10">
    <source>
        <dbReference type="EMBL" id="KAG5319019.1"/>
    </source>
</evidence>
<feature type="transmembrane region" description="Helical" evidence="8">
    <location>
        <begin position="87"/>
        <end position="105"/>
    </location>
</feature>
<feature type="transmembrane region" description="Helical" evidence="8">
    <location>
        <begin position="402"/>
        <end position="420"/>
    </location>
</feature>
<feature type="region of interest" description="Disordered" evidence="7">
    <location>
        <begin position="1495"/>
        <end position="1540"/>
    </location>
</feature>
<evidence type="ECO:0000256" key="7">
    <source>
        <dbReference type="SAM" id="MobiDB-lite"/>
    </source>
</evidence>
<organism evidence="10 11">
    <name type="scientific">Pseudoatta argentina</name>
    <dbReference type="NCBI Taxonomy" id="621737"/>
    <lineage>
        <taxon>Eukaryota</taxon>
        <taxon>Metazoa</taxon>
        <taxon>Ecdysozoa</taxon>
        <taxon>Arthropoda</taxon>
        <taxon>Hexapoda</taxon>
        <taxon>Insecta</taxon>
        <taxon>Pterygota</taxon>
        <taxon>Neoptera</taxon>
        <taxon>Endopterygota</taxon>
        <taxon>Hymenoptera</taxon>
        <taxon>Apocrita</taxon>
        <taxon>Aculeata</taxon>
        <taxon>Formicoidea</taxon>
        <taxon>Formicidae</taxon>
        <taxon>Myrmicinae</taxon>
        <taxon>Pseudoatta</taxon>
    </lineage>
</organism>
<feature type="compositionally biased region" description="Polar residues" evidence="7">
    <location>
        <begin position="787"/>
        <end position="802"/>
    </location>
</feature>
<feature type="compositionally biased region" description="Basic and acidic residues" evidence="7">
    <location>
        <begin position="1892"/>
        <end position="1904"/>
    </location>
</feature>
<dbReference type="Gene3D" id="1.20.1250.20">
    <property type="entry name" value="MFS general substrate transporter like domains"/>
    <property type="match status" value="1"/>
</dbReference>
<dbReference type="EMBL" id="JAANIA010001757">
    <property type="protein sequence ID" value="KAG5319019.1"/>
    <property type="molecule type" value="Genomic_DNA"/>
</dbReference>
<feature type="transmembrane region" description="Helical" evidence="8">
    <location>
        <begin position="186"/>
        <end position="207"/>
    </location>
</feature>
<feature type="region of interest" description="Disordered" evidence="7">
    <location>
        <begin position="671"/>
        <end position="697"/>
    </location>
</feature>
<feature type="region of interest" description="Disordered" evidence="7">
    <location>
        <begin position="2341"/>
        <end position="2375"/>
    </location>
</feature>
<comment type="similarity">
    <text evidence="2">Belongs to the major facilitator superfamily.</text>
</comment>
<dbReference type="InterPro" id="IPR005829">
    <property type="entry name" value="Sugar_transporter_CS"/>
</dbReference>
<evidence type="ECO:0000313" key="11">
    <source>
        <dbReference type="Proteomes" id="UP000668214"/>
    </source>
</evidence>
<feature type="region of interest" description="Disordered" evidence="7">
    <location>
        <begin position="483"/>
        <end position="530"/>
    </location>
</feature>
<feature type="region of interest" description="Disordered" evidence="7">
    <location>
        <begin position="1949"/>
        <end position="2003"/>
    </location>
</feature>
<dbReference type="PANTHER" id="PTHR23511:SF36">
    <property type="entry name" value="EG:BACR7A4.13 PROTEIN-RELATED"/>
    <property type="match status" value="1"/>
</dbReference>
<feature type="compositionally biased region" description="Acidic residues" evidence="7">
    <location>
        <begin position="2351"/>
        <end position="2366"/>
    </location>
</feature>
<evidence type="ECO:0000256" key="1">
    <source>
        <dbReference type="ARBA" id="ARBA00004141"/>
    </source>
</evidence>
<protein>
    <submittedName>
        <fullName evidence="10">SV2B protein</fullName>
    </submittedName>
</protein>
<feature type="transmembrane region" description="Helical" evidence="8">
    <location>
        <begin position="282"/>
        <end position="303"/>
    </location>
</feature>
<feature type="transmembrane region" description="Helical" evidence="8">
    <location>
        <begin position="346"/>
        <end position="365"/>
    </location>
</feature>
<keyword evidence="5 8" id="KW-1133">Transmembrane helix</keyword>
<comment type="subcellular location">
    <subcellularLocation>
        <location evidence="1">Membrane</location>
        <topology evidence="1">Multi-pass membrane protein</topology>
    </subcellularLocation>
</comment>
<feature type="compositionally biased region" description="Basic and acidic residues" evidence="7">
    <location>
        <begin position="836"/>
        <end position="857"/>
    </location>
</feature>
<keyword evidence="4 8" id="KW-0812">Transmembrane</keyword>
<feature type="transmembrane region" description="Helical" evidence="8">
    <location>
        <begin position="57"/>
        <end position="75"/>
    </location>
</feature>
<feature type="non-terminal residue" evidence="10">
    <location>
        <position position="1"/>
    </location>
</feature>
<dbReference type="InterPro" id="IPR005828">
    <property type="entry name" value="MFS_sugar_transport-like"/>
</dbReference>
<feature type="region of interest" description="Disordered" evidence="7">
    <location>
        <begin position="1891"/>
        <end position="1932"/>
    </location>
</feature>
<evidence type="ECO:0000256" key="4">
    <source>
        <dbReference type="ARBA" id="ARBA00022692"/>
    </source>
</evidence>
<comment type="caution">
    <text evidence="10">The sequence shown here is derived from an EMBL/GenBank/DDBJ whole genome shotgun (WGS) entry which is preliminary data.</text>
</comment>
<dbReference type="PROSITE" id="PS50850">
    <property type="entry name" value="MFS"/>
    <property type="match status" value="1"/>
</dbReference>
<keyword evidence="3" id="KW-0813">Transport</keyword>
<dbReference type="Pfam" id="PF00083">
    <property type="entry name" value="Sugar_tr"/>
    <property type="match status" value="1"/>
</dbReference>
<dbReference type="PANTHER" id="PTHR23511">
    <property type="entry name" value="SYNAPTIC VESICLE GLYCOPROTEIN 2"/>
    <property type="match status" value="1"/>
</dbReference>
<feature type="compositionally biased region" description="Basic and acidic residues" evidence="7">
    <location>
        <begin position="1495"/>
        <end position="1513"/>
    </location>
</feature>
<keyword evidence="11" id="KW-1185">Reference proteome</keyword>
<evidence type="ECO:0000259" key="9">
    <source>
        <dbReference type="PROSITE" id="PS50850"/>
    </source>
</evidence>
<feature type="region of interest" description="Disordered" evidence="7">
    <location>
        <begin position="2075"/>
        <end position="2120"/>
    </location>
</feature>
<feature type="compositionally biased region" description="Basic and acidic residues" evidence="7">
    <location>
        <begin position="2081"/>
        <end position="2120"/>
    </location>
</feature>
<dbReference type="SUPFAM" id="SSF103473">
    <property type="entry name" value="MFS general substrate transporter"/>
    <property type="match status" value="1"/>
</dbReference>
<feature type="compositionally biased region" description="Polar residues" evidence="7">
    <location>
        <begin position="858"/>
        <end position="870"/>
    </location>
</feature>
<feature type="compositionally biased region" description="Pro residues" evidence="7">
    <location>
        <begin position="518"/>
        <end position="527"/>
    </location>
</feature>
<feature type="non-terminal residue" evidence="10">
    <location>
        <position position="2375"/>
    </location>
</feature>
<feature type="region of interest" description="Disordered" evidence="7">
    <location>
        <begin position="2177"/>
        <end position="2205"/>
    </location>
</feature>
<dbReference type="InterPro" id="IPR020846">
    <property type="entry name" value="MFS_dom"/>
</dbReference>
<evidence type="ECO:0000256" key="8">
    <source>
        <dbReference type="SAM" id="Phobius"/>
    </source>
</evidence>
<dbReference type="GO" id="GO:0016020">
    <property type="term" value="C:membrane"/>
    <property type="evidence" value="ECO:0007669"/>
    <property type="project" value="UniProtKB-SubCell"/>
</dbReference>
<dbReference type="InterPro" id="IPR036259">
    <property type="entry name" value="MFS_trans_sf"/>
</dbReference>
<feature type="domain" description="Major facilitator superfamily (MFS) profile" evidence="9">
    <location>
        <begin position="18"/>
        <end position="479"/>
    </location>
</feature>
<name>A0A836F6Z9_9HYME</name>
<feature type="compositionally biased region" description="Polar residues" evidence="7">
    <location>
        <begin position="1613"/>
        <end position="1623"/>
    </location>
</feature>
<feature type="transmembrane region" description="Helical" evidence="8">
    <location>
        <begin position="145"/>
        <end position="166"/>
    </location>
</feature>
<dbReference type="GO" id="GO:0022857">
    <property type="term" value="F:transmembrane transporter activity"/>
    <property type="evidence" value="ECO:0007669"/>
    <property type="project" value="InterPro"/>
</dbReference>
<feature type="compositionally biased region" description="Low complexity" evidence="7">
    <location>
        <begin position="686"/>
        <end position="697"/>
    </location>
</feature>
<feature type="compositionally biased region" description="Polar residues" evidence="7">
    <location>
        <begin position="932"/>
        <end position="941"/>
    </location>
</feature>
<feature type="transmembrane region" description="Helical" evidence="8">
    <location>
        <begin position="371"/>
        <end position="390"/>
    </location>
</feature>
<feature type="region of interest" description="Disordered" evidence="7">
    <location>
        <begin position="1597"/>
        <end position="1633"/>
    </location>
</feature>
<feature type="compositionally biased region" description="Low complexity" evidence="7">
    <location>
        <begin position="918"/>
        <end position="931"/>
    </location>
</feature>